<evidence type="ECO:0000256" key="11">
    <source>
        <dbReference type="ARBA" id="ARBA00023136"/>
    </source>
</evidence>
<dbReference type="InterPro" id="IPR022919">
    <property type="entry name" value="Pept_M48_protease_HtpX"/>
</dbReference>
<feature type="active site" evidence="12">
    <location>
        <position position="132"/>
    </location>
</feature>
<evidence type="ECO:0000259" key="13">
    <source>
        <dbReference type="Pfam" id="PF01435"/>
    </source>
</evidence>
<evidence type="ECO:0000256" key="4">
    <source>
        <dbReference type="ARBA" id="ARBA00022670"/>
    </source>
</evidence>
<dbReference type="Pfam" id="PF01435">
    <property type="entry name" value="Peptidase_M48"/>
    <property type="match status" value="1"/>
</dbReference>
<feature type="binding site" evidence="12">
    <location>
        <position position="131"/>
    </location>
    <ligand>
        <name>Zn(2+)</name>
        <dbReference type="ChEBI" id="CHEBI:29105"/>
        <note>catalytic</note>
    </ligand>
</feature>
<evidence type="ECO:0000256" key="9">
    <source>
        <dbReference type="ARBA" id="ARBA00022989"/>
    </source>
</evidence>
<keyword evidence="3 12" id="KW-1003">Cell membrane</keyword>
<reference evidence="14" key="1">
    <citation type="submission" date="2020-07" db="EMBL/GenBank/DDBJ databases">
        <title>Huge and variable diversity of episymbiotic CPR bacteria and DPANN archaea in groundwater ecosystems.</title>
        <authorList>
            <person name="He C.Y."/>
            <person name="Keren R."/>
            <person name="Whittaker M."/>
            <person name="Farag I.F."/>
            <person name="Doudna J."/>
            <person name="Cate J.H.D."/>
            <person name="Banfield J.F."/>
        </authorList>
    </citation>
    <scope>NUCLEOTIDE SEQUENCE</scope>
    <source>
        <strain evidence="14">NC_groundwater_717_Ag_S-0.2um_59_8</strain>
    </source>
</reference>
<dbReference type="EC" id="3.4.24.-" evidence="12"/>
<comment type="similarity">
    <text evidence="2 12">Belongs to the peptidase M48B family.</text>
</comment>
<comment type="caution">
    <text evidence="14">The sequence shown here is derived from an EMBL/GenBank/DDBJ whole genome shotgun (WGS) entry which is preliminary data.</text>
</comment>
<comment type="cofactor">
    <cofactor evidence="12">
        <name>Zn(2+)</name>
        <dbReference type="ChEBI" id="CHEBI:29105"/>
    </cofactor>
    <text evidence="12">Binds 1 zinc ion per subunit.</text>
</comment>
<feature type="transmembrane region" description="Helical" evidence="12">
    <location>
        <begin position="7"/>
        <end position="25"/>
    </location>
</feature>
<keyword evidence="9 12" id="KW-1133">Transmembrane helix</keyword>
<sequence>MNNTLRTAMLLGLLTGLLVLIGGYLGGQQGMVIAFVLAGLMNFASYWFSDKIVLMMYRARQLEPKDNPTLFSAVERLTRKAGLPMPRVFLIPSEGANAFATGRDPQHAAVAVTAGILELLSSEELEGVLAHELAHVKNRDILIGSIAATIAGAIMMLANMARWAALFGGMGRRDGEERGGGDLLGFIFLAFLAPIAAMLIQMAVSRAREYQADASGARLAGTPLGLAAALEKLHRVAERQPLEAGPATAHLFIVNPLSGRTLMTLFSTHPAVEERVARLRAMLGRM</sequence>
<feature type="binding site" evidence="12">
    <location>
        <position position="209"/>
    </location>
    <ligand>
        <name>Zn(2+)</name>
        <dbReference type="ChEBI" id="CHEBI:29105"/>
        <note>catalytic</note>
    </ligand>
</feature>
<dbReference type="Proteomes" id="UP000741360">
    <property type="component" value="Unassembled WGS sequence"/>
</dbReference>
<dbReference type="HAMAP" id="MF_00188">
    <property type="entry name" value="Pept_M48_protease_HtpX"/>
    <property type="match status" value="1"/>
</dbReference>
<dbReference type="InterPro" id="IPR050083">
    <property type="entry name" value="HtpX_protease"/>
</dbReference>
<evidence type="ECO:0000256" key="5">
    <source>
        <dbReference type="ARBA" id="ARBA00022692"/>
    </source>
</evidence>
<dbReference type="PANTHER" id="PTHR43221">
    <property type="entry name" value="PROTEASE HTPX"/>
    <property type="match status" value="1"/>
</dbReference>
<dbReference type="GO" id="GO:0008270">
    <property type="term" value="F:zinc ion binding"/>
    <property type="evidence" value="ECO:0007669"/>
    <property type="project" value="UniProtKB-UniRule"/>
</dbReference>
<evidence type="ECO:0000256" key="1">
    <source>
        <dbReference type="ARBA" id="ARBA00004651"/>
    </source>
</evidence>
<name>A0A932GMJ5_UNCTE</name>
<feature type="domain" description="Peptidase M48" evidence="13">
    <location>
        <begin position="64"/>
        <end position="282"/>
    </location>
</feature>
<evidence type="ECO:0000256" key="12">
    <source>
        <dbReference type="HAMAP-Rule" id="MF_00188"/>
    </source>
</evidence>
<dbReference type="GO" id="GO:0004222">
    <property type="term" value="F:metalloendopeptidase activity"/>
    <property type="evidence" value="ECO:0007669"/>
    <property type="project" value="UniProtKB-UniRule"/>
</dbReference>
<feature type="transmembrane region" description="Helical" evidence="12">
    <location>
        <begin position="31"/>
        <end position="48"/>
    </location>
</feature>
<feature type="binding site" evidence="12">
    <location>
        <position position="135"/>
    </location>
    <ligand>
        <name>Zn(2+)</name>
        <dbReference type="ChEBI" id="CHEBI:29105"/>
        <note>catalytic</note>
    </ligand>
</feature>
<protein>
    <recommendedName>
        <fullName evidence="12">Protease HtpX homolog</fullName>
        <ecNumber evidence="12">3.4.24.-</ecNumber>
    </recommendedName>
</protein>
<comment type="subcellular location">
    <subcellularLocation>
        <location evidence="1 12">Cell membrane</location>
        <topology evidence="1 12">Multi-pass membrane protein</topology>
    </subcellularLocation>
</comment>
<keyword evidence="10 12" id="KW-0482">Metalloprotease</keyword>
<gene>
    <name evidence="12 14" type="primary">htpX</name>
    <name evidence="14" type="ORF">HYY65_01240</name>
</gene>
<keyword evidence="7 12" id="KW-0378">Hydrolase</keyword>
<dbReference type="PANTHER" id="PTHR43221:SF1">
    <property type="entry name" value="PROTEASE HTPX"/>
    <property type="match status" value="1"/>
</dbReference>
<dbReference type="CDD" id="cd07336">
    <property type="entry name" value="M48B_HtpX_like"/>
    <property type="match status" value="1"/>
</dbReference>
<keyword evidence="8 12" id="KW-0862">Zinc</keyword>
<evidence type="ECO:0000313" key="14">
    <source>
        <dbReference type="EMBL" id="MBI3013699.1"/>
    </source>
</evidence>
<keyword evidence="5 12" id="KW-0812">Transmembrane</keyword>
<dbReference type="GO" id="GO:0005886">
    <property type="term" value="C:plasma membrane"/>
    <property type="evidence" value="ECO:0007669"/>
    <property type="project" value="UniProtKB-SubCell"/>
</dbReference>
<dbReference type="Gene3D" id="3.30.2010.10">
    <property type="entry name" value="Metalloproteases ('zincins'), catalytic domain"/>
    <property type="match status" value="1"/>
</dbReference>
<evidence type="ECO:0000256" key="6">
    <source>
        <dbReference type="ARBA" id="ARBA00022723"/>
    </source>
</evidence>
<accession>A0A932GMJ5</accession>
<dbReference type="EMBL" id="JACPSX010000022">
    <property type="protein sequence ID" value="MBI3013699.1"/>
    <property type="molecule type" value="Genomic_DNA"/>
</dbReference>
<dbReference type="InterPro" id="IPR001915">
    <property type="entry name" value="Peptidase_M48"/>
</dbReference>
<feature type="transmembrane region" description="Helical" evidence="12">
    <location>
        <begin position="183"/>
        <end position="204"/>
    </location>
</feature>
<evidence type="ECO:0000256" key="10">
    <source>
        <dbReference type="ARBA" id="ARBA00023049"/>
    </source>
</evidence>
<dbReference type="NCBIfam" id="NF002826">
    <property type="entry name" value="PRK03001.1"/>
    <property type="match status" value="1"/>
</dbReference>
<keyword evidence="6 12" id="KW-0479">Metal-binding</keyword>
<evidence type="ECO:0000313" key="15">
    <source>
        <dbReference type="Proteomes" id="UP000741360"/>
    </source>
</evidence>
<keyword evidence="11 12" id="KW-0472">Membrane</keyword>
<evidence type="ECO:0000256" key="2">
    <source>
        <dbReference type="ARBA" id="ARBA00009779"/>
    </source>
</evidence>
<proteinExistence type="inferred from homology"/>
<dbReference type="AlphaFoldDB" id="A0A932GMJ5"/>
<evidence type="ECO:0000256" key="8">
    <source>
        <dbReference type="ARBA" id="ARBA00022833"/>
    </source>
</evidence>
<evidence type="ECO:0000256" key="3">
    <source>
        <dbReference type="ARBA" id="ARBA00022475"/>
    </source>
</evidence>
<evidence type="ECO:0000256" key="7">
    <source>
        <dbReference type="ARBA" id="ARBA00022801"/>
    </source>
</evidence>
<keyword evidence="4 12" id="KW-0645">Protease</keyword>
<organism evidence="14 15">
    <name type="scientific">Tectimicrobiota bacterium</name>
    <dbReference type="NCBI Taxonomy" id="2528274"/>
    <lineage>
        <taxon>Bacteria</taxon>
        <taxon>Pseudomonadati</taxon>
        <taxon>Nitrospinota/Tectimicrobiota group</taxon>
        <taxon>Candidatus Tectimicrobiota</taxon>
    </lineage>
</organism>
<dbReference type="GO" id="GO:0006508">
    <property type="term" value="P:proteolysis"/>
    <property type="evidence" value="ECO:0007669"/>
    <property type="project" value="UniProtKB-KW"/>
</dbReference>
<feature type="transmembrane region" description="Helical" evidence="12">
    <location>
        <begin position="141"/>
        <end position="163"/>
    </location>
</feature>